<feature type="non-terminal residue" evidence="2">
    <location>
        <position position="1"/>
    </location>
</feature>
<reference evidence="2 3" key="1">
    <citation type="submission" date="2015-01" db="EMBL/GenBank/DDBJ databases">
        <title>Characterization of Swiss Staphylococcus aureus strains involved in food poisoning.</title>
        <authorList>
            <person name="Crovadore J."/>
            <person name="Chablais R."/>
            <person name="Tonacini J."/>
            <person name="Schnyder B."/>
            <person name="Lefort F."/>
        </authorList>
    </citation>
    <scope>NUCLEOTIDE SEQUENCE [LARGE SCALE GENOMIC DNA]</scope>
    <source>
        <strain evidence="2 3">SA-120</strain>
    </source>
</reference>
<gene>
    <name evidence="2" type="ORF">QU38_01320</name>
</gene>
<feature type="compositionally biased region" description="Low complexity" evidence="1">
    <location>
        <begin position="24"/>
        <end position="38"/>
    </location>
</feature>
<feature type="compositionally biased region" description="Basic residues" evidence="1">
    <location>
        <begin position="39"/>
        <end position="49"/>
    </location>
</feature>
<feature type="non-terminal residue" evidence="2">
    <location>
        <position position="141"/>
    </location>
</feature>
<comment type="caution">
    <text evidence="2">The sequence shown here is derived from an EMBL/GenBank/DDBJ whole genome shotgun (WGS) entry which is preliminary data.</text>
</comment>
<evidence type="ECO:0000313" key="3">
    <source>
        <dbReference type="Proteomes" id="UP000032274"/>
    </source>
</evidence>
<feature type="region of interest" description="Disordered" evidence="1">
    <location>
        <begin position="1"/>
        <end position="69"/>
    </location>
</feature>
<organism evidence="2 3">
    <name type="scientific">Staphylococcus aureus</name>
    <dbReference type="NCBI Taxonomy" id="1280"/>
    <lineage>
        <taxon>Bacteria</taxon>
        <taxon>Bacillati</taxon>
        <taxon>Bacillota</taxon>
        <taxon>Bacilli</taxon>
        <taxon>Bacillales</taxon>
        <taxon>Staphylococcaceae</taxon>
        <taxon>Staphylococcus</taxon>
    </lineage>
</organism>
<dbReference type="AlphaFoldDB" id="A0AA40JQ36"/>
<dbReference type="EMBL" id="JXIG01000289">
    <property type="protein sequence ID" value="KIU01496.1"/>
    <property type="molecule type" value="Genomic_DNA"/>
</dbReference>
<evidence type="ECO:0000256" key="1">
    <source>
        <dbReference type="SAM" id="MobiDB-lite"/>
    </source>
</evidence>
<feature type="compositionally biased region" description="Low complexity" evidence="1">
    <location>
        <begin position="50"/>
        <end position="63"/>
    </location>
</feature>
<dbReference type="Proteomes" id="UP000032274">
    <property type="component" value="Unassembled WGS sequence"/>
</dbReference>
<proteinExistence type="predicted"/>
<protein>
    <submittedName>
        <fullName evidence="2">Uncharacterized protein</fullName>
    </submittedName>
</protein>
<accession>A0AA40JQ36</accession>
<evidence type="ECO:0000313" key="2">
    <source>
        <dbReference type="EMBL" id="KIU01496.1"/>
    </source>
</evidence>
<sequence length="141" mass="14538">SQDREIPSGDGHAAHQVRPAGGTRSALRPRPAPRSRAGAAHRRTSRGLPRRAATAGAAPGVRPMSRGPDAGTLLRRAIEANAEAAGCPGVPVESGWTRWASAAFTGARLLLALATTDGCNQILDADDGTETGWSHQEFAAA</sequence>
<name>A0AA40JQ36_STAAU</name>